<evidence type="ECO:0000259" key="4">
    <source>
        <dbReference type="PROSITE" id="PS50887"/>
    </source>
</evidence>
<dbReference type="GO" id="GO:1902201">
    <property type="term" value="P:negative regulation of bacterial-type flagellum-dependent cell motility"/>
    <property type="evidence" value="ECO:0007669"/>
    <property type="project" value="TreeGrafter"/>
</dbReference>
<dbReference type="InterPro" id="IPR050469">
    <property type="entry name" value="Diguanylate_Cyclase"/>
</dbReference>
<feature type="compositionally biased region" description="Low complexity" evidence="3">
    <location>
        <begin position="371"/>
        <end position="385"/>
    </location>
</feature>
<dbReference type="CDD" id="cd01949">
    <property type="entry name" value="GGDEF"/>
    <property type="match status" value="1"/>
</dbReference>
<evidence type="ECO:0000256" key="2">
    <source>
        <dbReference type="ARBA" id="ARBA00034247"/>
    </source>
</evidence>
<protein>
    <recommendedName>
        <fullName evidence="1">diguanylate cyclase</fullName>
        <ecNumber evidence="1">2.7.7.65</ecNumber>
    </recommendedName>
</protein>
<dbReference type="PANTHER" id="PTHR45138:SF9">
    <property type="entry name" value="DIGUANYLATE CYCLASE DGCM-RELATED"/>
    <property type="match status" value="1"/>
</dbReference>
<dbReference type="RefSeq" id="WP_133699842.1">
    <property type="nucleotide sequence ID" value="NZ_SNXS01000002.1"/>
</dbReference>
<feature type="domain" description="GGDEF" evidence="4">
    <location>
        <begin position="420"/>
        <end position="549"/>
    </location>
</feature>
<dbReference type="OrthoDB" id="23692at2"/>
<dbReference type="GO" id="GO:0052621">
    <property type="term" value="F:diguanylate cyclase activity"/>
    <property type="evidence" value="ECO:0007669"/>
    <property type="project" value="UniProtKB-EC"/>
</dbReference>
<dbReference type="GO" id="GO:0005886">
    <property type="term" value="C:plasma membrane"/>
    <property type="evidence" value="ECO:0007669"/>
    <property type="project" value="TreeGrafter"/>
</dbReference>
<dbReference type="InterPro" id="IPR043128">
    <property type="entry name" value="Rev_trsase/Diguanyl_cyclase"/>
</dbReference>
<dbReference type="SUPFAM" id="SSF55073">
    <property type="entry name" value="Nucleotide cyclase"/>
    <property type="match status" value="1"/>
</dbReference>
<dbReference type="Proteomes" id="UP000295361">
    <property type="component" value="Unassembled WGS sequence"/>
</dbReference>
<dbReference type="GO" id="GO:0043709">
    <property type="term" value="P:cell adhesion involved in single-species biofilm formation"/>
    <property type="evidence" value="ECO:0007669"/>
    <property type="project" value="TreeGrafter"/>
</dbReference>
<name>A0A4R6QRI0_9BURK</name>
<dbReference type="PANTHER" id="PTHR45138">
    <property type="entry name" value="REGULATORY COMPONENTS OF SENSORY TRANSDUCTION SYSTEM"/>
    <property type="match status" value="1"/>
</dbReference>
<dbReference type="EMBL" id="SNXS01000002">
    <property type="protein sequence ID" value="TDP72371.1"/>
    <property type="molecule type" value="Genomic_DNA"/>
</dbReference>
<proteinExistence type="predicted"/>
<dbReference type="EC" id="2.7.7.65" evidence="1"/>
<dbReference type="InParanoid" id="A0A4R6QRI0"/>
<reference evidence="5 6" key="1">
    <citation type="submission" date="2019-03" db="EMBL/GenBank/DDBJ databases">
        <title>Genomic Encyclopedia of Type Strains, Phase IV (KMG-IV): sequencing the most valuable type-strain genomes for metagenomic binning, comparative biology and taxonomic classification.</title>
        <authorList>
            <person name="Goeker M."/>
        </authorList>
    </citation>
    <scope>NUCLEOTIDE SEQUENCE [LARGE SCALE GENOMIC DNA]</scope>
    <source>
        <strain evidence="5 6">DSM 16998</strain>
    </source>
</reference>
<accession>A0A4R6QRI0</accession>
<evidence type="ECO:0000256" key="1">
    <source>
        <dbReference type="ARBA" id="ARBA00012528"/>
    </source>
</evidence>
<keyword evidence="6" id="KW-1185">Reference proteome</keyword>
<dbReference type="NCBIfam" id="TIGR00254">
    <property type="entry name" value="GGDEF"/>
    <property type="match status" value="1"/>
</dbReference>
<dbReference type="PROSITE" id="PS50887">
    <property type="entry name" value="GGDEF"/>
    <property type="match status" value="1"/>
</dbReference>
<dbReference type="AlphaFoldDB" id="A0A4R6QRI0"/>
<evidence type="ECO:0000256" key="3">
    <source>
        <dbReference type="SAM" id="MobiDB-lite"/>
    </source>
</evidence>
<gene>
    <name evidence="5" type="ORF">DES47_102116</name>
</gene>
<comment type="caution">
    <text evidence="5">The sequence shown here is derived from an EMBL/GenBank/DDBJ whole genome shotgun (WGS) entry which is preliminary data.</text>
</comment>
<evidence type="ECO:0000313" key="5">
    <source>
        <dbReference type="EMBL" id="TDP72371.1"/>
    </source>
</evidence>
<sequence>MFESSPESAPELTSAQLEELLRQARQAREALQLPQGLALAHQVWVAADEQGYLSEQIEAGYLRVFFLVRQGALAEMLRAGEEVAALMREQGPSEQLCEVLRWMTLSSFESGDFEPAMRFAHEGCSVAQRLGNTRQIALSLNALAAVFERMGDPWQAERLMGEAAALVREGDYAFERMISLNNLSAVTLGAYYLLQDGERFDLARQALERGKQYATEAFALAQAAGDPFSLVLTAGNLGEVNLHLGELDVAEALLRPALEQAQEHGLQAHVLRLRCVLADLSLARGRADLAHQEIADLLGNLTEMASVPTQLRVHKLMHRTSKALGRTAEALKHLEALHKIERRSTTVQLEAQSRFFVTRLEAEQARLQAEQATSSSSVAGPAAPVISGQDTIDPLTGLRNRRHLESVMPGLMLAAEAKSASLTLALIDVDHLKQVNTEFGYAAGDQVLQHLADMLRDNTRGSDILVRMDGEEFLVVFPDTVADRAFEVCERLREHVELHPWNEVAPGLHVTLSIGLASAPPYGTDLLAGRAQNAMYRAKHLGMNRVALA</sequence>
<dbReference type="InterPro" id="IPR011990">
    <property type="entry name" value="TPR-like_helical_dom_sf"/>
</dbReference>
<dbReference type="SUPFAM" id="SSF48452">
    <property type="entry name" value="TPR-like"/>
    <property type="match status" value="2"/>
</dbReference>
<feature type="region of interest" description="Disordered" evidence="3">
    <location>
        <begin position="371"/>
        <end position="391"/>
    </location>
</feature>
<organism evidence="5 6">
    <name type="scientific">Roseateles toxinivorans</name>
    <dbReference type="NCBI Taxonomy" id="270368"/>
    <lineage>
        <taxon>Bacteria</taxon>
        <taxon>Pseudomonadati</taxon>
        <taxon>Pseudomonadota</taxon>
        <taxon>Betaproteobacteria</taxon>
        <taxon>Burkholderiales</taxon>
        <taxon>Sphaerotilaceae</taxon>
        <taxon>Roseateles</taxon>
    </lineage>
</organism>
<dbReference type="Gene3D" id="3.30.70.270">
    <property type="match status" value="1"/>
</dbReference>
<comment type="catalytic activity">
    <reaction evidence="2">
        <text>2 GTP = 3',3'-c-di-GMP + 2 diphosphate</text>
        <dbReference type="Rhea" id="RHEA:24898"/>
        <dbReference type="ChEBI" id="CHEBI:33019"/>
        <dbReference type="ChEBI" id="CHEBI:37565"/>
        <dbReference type="ChEBI" id="CHEBI:58805"/>
        <dbReference type="EC" id="2.7.7.65"/>
    </reaction>
</comment>
<dbReference type="Gene3D" id="1.25.40.10">
    <property type="entry name" value="Tetratricopeptide repeat domain"/>
    <property type="match status" value="1"/>
</dbReference>
<dbReference type="Pfam" id="PF00990">
    <property type="entry name" value="GGDEF"/>
    <property type="match status" value="1"/>
</dbReference>
<dbReference type="InterPro" id="IPR000160">
    <property type="entry name" value="GGDEF_dom"/>
</dbReference>
<dbReference type="SMART" id="SM00267">
    <property type="entry name" value="GGDEF"/>
    <property type="match status" value="1"/>
</dbReference>
<dbReference type="InterPro" id="IPR029787">
    <property type="entry name" value="Nucleotide_cyclase"/>
</dbReference>
<evidence type="ECO:0000313" key="6">
    <source>
        <dbReference type="Proteomes" id="UP000295361"/>
    </source>
</evidence>